<protein>
    <recommendedName>
        <fullName evidence="8">ABC transporter domain-containing protein</fullName>
    </recommendedName>
</protein>
<comment type="subcellular location">
    <subcellularLocation>
        <location evidence="1">Membrane</location>
        <topology evidence="1">Multi-pass membrane protein</topology>
    </subcellularLocation>
</comment>
<dbReference type="SUPFAM" id="SSF52540">
    <property type="entry name" value="P-loop containing nucleoside triphosphate hydrolases"/>
    <property type="match status" value="1"/>
</dbReference>
<proteinExistence type="inferred from homology"/>
<dbReference type="EMBL" id="DS469529">
    <property type="protein sequence ID" value="EDO46177.1"/>
    <property type="molecule type" value="Genomic_DNA"/>
</dbReference>
<feature type="compositionally biased region" description="Basic and acidic residues" evidence="7">
    <location>
        <begin position="24"/>
        <end position="36"/>
    </location>
</feature>
<dbReference type="GO" id="GO:0016020">
    <property type="term" value="C:membrane"/>
    <property type="evidence" value="ECO:0007669"/>
    <property type="project" value="UniProtKB-SubCell"/>
</dbReference>
<comment type="similarity">
    <text evidence="2">Belongs to the ABC transporter superfamily. ABCG family. Eye pigment precursor importer (TC 3.A.1.204) subfamily.</text>
</comment>
<keyword evidence="4" id="KW-0812">Transmembrane</keyword>
<dbReference type="HOGENOM" id="CLU_1580372_0_0_1"/>
<dbReference type="OMA" id="RIVCKST"/>
<organism evidence="9 10">
    <name type="scientific">Nematostella vectensis</name>
    <name type="common">Starlet sea anemone</name>
    <dbReference type="NCBI Taxonomy" id="45351"/>
    <lineage>
        <taxon>Eukaryota</taxon>
        <taxon>Metazoa</taxon>
        <taxon>Cnidaria</taxon>
        <taxon>Anthozoa</taxon>
        <taxon>Hexacorallia</taxon>
        <taxon>Actiniaria</taxon>
        <taxon>Edwardsiidae</taxon>
        <taxon>Nematostella</taxon>
    </lineage>
</organism>
<evidence type="ECO:0000259" key="8">
    <source>
        <dbReference type="Pfam" id="PF00005"/>
    </source>
</evidence>
<dbReference type="Gene3D" id="3.40.50.300">
    <property type="entry name" value="P-loop containing nucleotide triphosphate hydrolases"/>
    <property type="match status" value="1"/>
</dbReference>
<sequence length="169" mass="18363">MAEQALKAGLVSYEVSPALDSYIHDSGESRKSELSRGRSTNPVPREDATLSWQNINVSVMEGKGRSVWQRIVCKSTPAPNGNIKHILNDVNGTVKPGSLLAIMGASGAGKSTLMNVLAHRNIADMQVSGTVMVNERKVGLDINTISAYVQQEDLFIGKLTVREHLVQHR</sequence>
<dbReference type="PANTHER" id="PTHR48041">
    <property type="entry name" value="ABC TRANSPORTER G FAMILY MEMBER 28"/>
    <property type="match status" value="1"/>
</dbReference>
<feature type="region of interest" description="Disordered" evidence="7">
    <location>
        <begin position="24"/>
        <end position="47"/>
    </location>
</feature>
<feature type="domain" description="ABC transporter" evidence="8">
    <location>
        <begin position="87"/>
        <end position="164"/>
    </location>
</feature>
<keyword evidence="6" id="KW-0472">Membrane</keyword>
<dbReference type="eggNOG" id="KOG0061">
    <property type="taxonomic scope" value="Eukaryota"/>
</dbReference>
<dbReference type="InParanoid" id="A7RQX3"/>
<dbReference type="Pfam" id="PF00005">
    <property type="entry name" value="ABC_tran"/>
    <property type="match status" value="1"/>
</dbReference>
<keyword evidence="10" id="KW-1185">Reference proteome</keyword>
<dbReference type="InterPro" id="IPR050352">
    <property type="entry name" value="ABCG_transporters"/>
</dbReference>
<evidence type="ECO:0000256" key="4">
    <source>
        <dbReference type="ARBA" id="ARBA00022692"/>
    </source>
</evidence>
<evidence type="ECO:0000256" key="5">
    <source>
        <dbReference type="ARBA" id="ARBA00022989"/>
    </source>
</evidence>
<dbReference type="Proteomes" id="UP000001593">
    <property type="component" value="Unassembled WGS sequence"/>
</dbReference>
<evidence type="ECO:0000313" key="10">
    <source>
        <dbReference type="Proteomes" id="UP000001593"/>
    </source>
</evidence>
<evidence type="ECO:0000313" key="9">
    <source>
        <dbReference type="EMBL" id="EDO46177.1"/>
    </source>
</evidence>
<name>A7RQX3_NEMVE</name>
<dbReference type="PhylomeDB" id="A7RQX3"/>
<dbReference type="InterPro" id="IPR003439">
    <property type="entry name" value="ABC_transporter-like_ATP-bd"/>
</dbReference>
<evidence type="ECO:0000256" key="3">
    <source>
        <dbReference type="ARBA" id="ARBA00022448"/>
    </source>
</evidence>
<gene>
    <name evidence="9" type="ORF">NEMVEDRAFT_v1g200772</name>
</gene>
<accession>A7RQX3</accession>
<evidence type="ECO:0000256" key="1">
    <source>
        <dbReference type="ARBA" id="ARBA00004141"/>
    </source>
</evidence>
<keyword evidence="5" id="KW-1133">Transmembrane helix</keyword>
<keyword evidence="3" id="KW-0813">Transport</keyword>
<dbReference type="GO" id="GO:0005524">
    <property type="term" value="F:ATP binding"/>
    <property type="evidence" value="ECO:0007669"/>
    <property type="project" value="InterPro"/>
</dbReference>
<evidence type="ECO:0000256" key="2">
    <source>
        <dbReference type="ARBA" id="ARBA00005814"/>
    </source>
</evidence>
<dbReference type="InterPro" id="IPR027417">
    <property type="entry name" value="P-loop_NTPase"/>
</dbReference>
<dbReference type="GO" id="GO:0016887">
    <property type="term" value="F:ATP hydrolysis activity"/>
    <property type="evidence" value="ECO:0007669"/>
    <property type="project" value="InterPro"/>
</dbReference>
<dbReference type="AlphaFoldDB" id="A7RQX3"/>
<evidence type="ECO:0000256" key="7">
    <source>
        <dbReference type="SAM" id="MobiDB-lite"/>
    </source>
</evidence>
<reference evidence="9 10" key="1">
    <citation type="journal article" date="2007" name="Science">
        <title>Sea anemone genome reveals ancestral eumetazoan gene repertoire and genomic organization.</title>
        <authorList>
            <person name="Putnam N.H."/>
            <person name="Srivastava M."/>
            <person name="Hellsten U."/>
            <person name="Dirks B."/>
            <person name="Chapman J."/>
            <person name="Salamov A."/>
            <person name="Terry A."/>
            <person name="Shapiro H."/>
            <person name="Lindquist E."/>
            <person name="Kapitonov V.V."/>
            <person name="Jurka J."/>
            <person name="Genikhovich G."/>
            <person name="Grigoriev I.V."/>
            <person name="Lucas S.M."/>
            <person name="Steele R.E."/>
            <person name="Finnerty J.R."/>
            <person name="Technau U."/>
            <person name="Martindale M.Q."/>
            <person name="Rokhsar D.S."/>
        </authorList>
    </citation>
    <scope>NUCLEOTIDE SEQUENCE [LARGE SCALE GENOMIC DNA]</scope>
    <source>
        <strain evidence="10">CH2 X CH6</strain>
    </source>
</reference>
<dbReference type="PANTHER" id="PTHR48041:SF139">
    <property type="entry name" value="PROTEIN SCARLET"/>
    <property type="match status" value="1"/>
</dbReference>
<evidence type="ECO:0000256" key="6">
    <source>
        <dbReference type="ARBA" id="ARBA00023136"/>
    </source>
</evidence>